<dbReference type="PROSITE" id="PS50972">
    <property type="entry name" value="PTERIN_BINDING"/>
    <property type="match status" value="1"/>
</dbReference>
<dbReference type="InterPro" id="IPR006390">
    <property type="entry name" value="DHP_synth_dom"/>
</dbReference>
<dbReference type="EC" id="2.5.1.15" evidence="4"/>
<protein>
    <recommendedName>
        <fullName evidence="4">dihydropteroate synthase</fullName>
        <ecNumber evidence="4">2.5.1.15</ecNumber>
    </recommendedName>
</protein>
<dbReference type="GO" id="GO:0004156">
    <property type="term" value="F:dihydropteroate synthase activity"/>
    <property type="evidence" value="ECO:0007669"/>
    <property type="project" value="UniProtKB-EC"/>
</dbReference>
<proteinExistence type="predicted"/>
<dbReference type="GO" id="GO:0005829">
    <property type="term" value="C:cytosol"/>
    <property type="evidence" value="ECO:0007669"/>
    <property type="project" value="TreeGrafter"/>
</dbReference>
<dbReference type="AlphaFoldDB" id="A0A520KX15"/>
<evidence type="ECO:0000256" key="6">
    <source>
        <dbReference type="ARBA" id="ARBA00022723"/>
    </source>
</evidence>
<dbReference type="Gene3D" id="3.20.20.20">
    <property type="entry name" value="Dihydropteroate synthase-like"/>
    <property type="match status" value="1"/>
</dbReference>
<dbReference type="GO" id="GO:0046872">
    <property type="term" value="F:metal ion binding"/>
    <property type="evidence" value="ECO:0007669"/>
    <property type="project" value="UniProtKB-KW"/>
</dbReference>
<keyword evidence="8" id="KW-0289">Folate biosynthesis</keyword>
<name>A0A520KX15_9EURY</name>
<dbReference type="EMBL" id="RXIL01000069">
    <property type="protein sequence ID" value="RZN69747.1"/>
    <property type="molecule type" value="Genomic_DNA"/>
</dbReference>
<dbReference type="Pfam" id="PF00809">
    <property type="entry name" value="Pterin_bind"/>
    <property type="match status" value="1"/>
</dbReference>
<dbReference type="PANTHER" id="PTHR20941">
    <property type="entry name" value="FOLATE SYNTHESIS PROTEINS"/>
    <property type="match status" value="1"/>
</dbReference>
<dbReference type="PROSITE" id="PS00793">
    <property type="entry name" value="DHPS_2"/>
    <property type="match status" value="1"/>
</dbReference>
<keyword evidence="6" id="KW-0479">Metal-binding</keyword>
<dbReference type="InterPro" id="IPR000489">
    <property type="entry name" value="Pterin-binding_dom"/>
</dbReference>
<dbReference type="NCBIfam" id="TIGR01496">
    <property type="entry name" value="DHPS"/>
    <property type="match status" value="1"/>
</dbReference>
<evidence type="ECO:0000256" key="8">
    <source>
        <dbReference type="ARBA" id="ARBA00022909"/>
    </source>
</evidence>
<dbReference type="PANTHER" id="PTHR20941:SF1">
    <property type="entry name" value="FOLIC ACID SYNTHESIS PROTEIN FOL1"/>
    <property type="match status" value="1"/>
</dbReference>
<evidence type="ECO:0000256" key="1">
    <source>
        <dbReference type="ARBA" id="ARBA00000012"/>
    </source>
</evidence>
<evidence type="ECO:0000256" key="2">
    <source>
        <dbReference type="ARBA" id="ARBA00001946"/>
    </source>
</evidence>
<sequence>MGVKKISFGGKTLTMGILNVTPNSFYEGGRFLDAEEALEHGLKLVEEGADIIDIGGESTHPGALPVSAEEEERRILPVIRGLRNEIDVPISVDTYKAEVAEAAIKAGASMINDISALRFDEKMVRMAAEYGVAISLMHMKGTPRDMQSNPYYEDVMGEIISFLDERIRFALDNGISEDKIVIDPGIGFGKRTGRGIEDNCIILRRLKELKSFKKPILVGTSRKTFIGNICNKPLPEGRLDGSLATVAIAVANGADIVRVHDVRETKSVVDMVDEIIR</sequence>
<dbReference type="SUPFAM" id="SSF51717">
    <property type="entry name" value="Dihydropteroate synthetase-like"/>
    <property type="match status" value="1"/>
</dbReference>
<keyword evidence="7" id="KW-0460">Magnesium</keyword>
<evidence type="ECO:0000256" key="3">
    <source>
        <dbReference type="ARBA" id="ARBA00004763"/>
    </source>
</evidence>
<feature type="domain" description="Pterin-binding" evidence="9">
    <location>
        <begin position="12"/>
        <end position="270"/>
    </location>
</feature>
<comment type="cofactor">
    <cofactor evidence="2">
        <name>Mg(2+)</name>
        <dbReference type="ChEBI" id="CHEBI:18420"/>
    </cofactor>
</comment>
<dbReference type="CDD" id="cd00739">
    <property type="entry name" value="DHPS"/>
    <property type="match status" value="1"/>
</dbReference>
<dbReference type="InterPro" id="IPR011005">
    <property type="entry name" value="Dihydropteroate_synth-like_sf"/>
</dbReference>
<gene>
    <name evidence="10" type="primary">folP</name>
    <name evidence="10" type="ORF">EF807_04175</name>
</gene>
<evidence type="ECO:0000313" key="10">
    <source>
        <dbReference type="EMBL" id="RZN69747.1"/>
    </source>
</evidence>
<dbReference type="GO" id="GO:0046656">
    <property type="term" value="P:folic acid biosynthetic process"/>
    <property type="evidence" value="ECO:0007669"/>
    <property type="project" value="UniProtKB-KW"/>
</dbReference>
<accession>A0A520KX15</accession>
<evidence type="ECO:0000259" key="9">
    <source>
        <dbReference type="PROSITE" id="PS50972"/>
    </source>
</evidence>
<comment type="caution">
    <text evidence="10">The sequence shown here is derived from an EMBL/GenBank/DDBJ whole genome shotgun (WGS) entry which is preliminary data.</text>
</comment>
<comment type="catalytic activity">
    <reaction evidence="1">
        <text>(7,8-dihydropterin-6-yl)methyl diphosphate + 4-aminobenzoate = 7,8-dihydropteroate + diphosphate</text>
        <dbReference type="Rhea" id="RHEA:19949"/>
        <dbReference type="ChEBI" id="CHEBI:17836"/>
        <dbReference type="ChEBI" id="CHEBI:17839"/>
        <dbReference type="ChEBI" id="CHEBI:33019"/>
        <dbReference type="ChEBI" id="CHEBI:72950"/>
        <dbReference type="EC" id="2.5.1.15"/>
    </reaction>
</comment>
<dbReference type="Proteomes" id="UP000320766">
    <property type="component" value="Unassembled WGS sequence"/>
</dbReference>
<evidence type="ECO:0000256" key="7">
    <source>
        <dbReference type="ARBA" id="ARBA00022842"/>
    </source>
</evidence>
<comment type="pathway">
    <text evidence="3">Cofactor biosynthesis; tetrahydrofolate biosynthesis; 7,8-dihydrofolate from 2-amino-4-hydroxy-6-hydroxymethyl-7,8-dihydropteridine diphosphate and 4-aminobenzoate: step 1/2.</text>
</comment>
<evidence type="ECO:0000256" key="5">
    <source>
        <dbReference type="ARBA" id="ARBA00022679"/>
    </source>
</evidence>
<keyword evidence="5 10" id="KW-0808">Transferase</keyword>
<organism evidence="10 11">
    <name type="scientific">Candidatus Methanolliviera hydrocarbonicum</name>
    <dbReference type="NCBI Taxonomy" id="2491085"/>
    <lineage>
        <taxon>Archaea</taxon>
        <taxon>Methanobacteriati</taxon>
        <taxon>Methanobacteriota</taxon>
        <taxon>Candidatus Methanoliparia</taxon>
        <taxon>Candidatus Methanoliparales</taxon>
        <taxon>Candidatus Methanollivieraceae</taxon>
        <taxon>Candidatus Methanolliviera</taxon>
    </lineage>
</organism>
<dbReference type="InterPro" id="IPR045031">
    <property type="entry name" value="DHP_synth-like"/>
</dbReference>
<evidence type="ECO:0000256" key="4">
    <source>
        <dbReference type="ARBA" id="ARBA00012458"/>
    </source>
</evidence>
<evidence type="ECO:0000313" key="11">
    <source>
        <dbReference type="Proteomes" id="UP000320766"/>
    </source>
</evidence>
<dbReference type="GO" id="GO:0046654">
    <property type="term" value="P:tetrahydrofolate biosynthetic process"/>
    <property type="evidence" value="ECO:0007669"/>
    <property type="project" value="TreeGrafter"/>
</dbReference>
<dbReference type="FunFam" id="3.20.20.20:FF:000006">
    <property type="entry name" value="Dihydropteroate synthase"/>
    <property type="match status" value="1"/>
</dbReference>
<reference evidence="10 11" key="1">
    <citation type="journal article" date="2019" name="Nat. Microbiol.">
        <title>Wide diversity of methane and short-chain alkane metabolisms in uncultured archaea.</title>
        <authorList>
            <person name="Borrel G."/>
            <person name="Adam P.S."/>
            <person name="McKay L.J."/>
            <person name="Chen L.X."/>
            <person name="Sierra-Garcia I.N."/>
            <person name="Sieber C.M."/>
            <person name="Letourneur Q."/>
            <person name="Ghozlane A."/>
            <person name="Andersen G.L."/>
            <person name="Li W.J."/>
            <person name="Hallam S.J."/>
            <person name="Muyzer G."/>
            <person name="de Oliveira V.M."/>
            <person name="Inskeep W.P."/>
            <person name="Banfield J.F."/>
            <person name="Gribaldo S."/>
        </authorList>
    </citation>
    <scope>NUCLEOTIDE SEQUENCE [LARGE SCALE GENOMIC DNA]</scope>
    <source>
        <strain evidence="10">NM1b</strain>
    </source>
</reference>